<sequence>MRGIAAIIIIVYHCITVYPGIFHVLDGYGRNAFDGGGLSVFLLTTLPPSLLWSGREAVLFFFTLSGFVLTLPFLTTRPPNYVPFLMQRMVRLLPPCIFIVLLIAALLPIIPVGARNATPMTILDYCWFEAPNLWMVLRQALLFGDFYSLNPVLWTLHYEWHASIVFPLLVAVTALGTRVAVPLFLIGAAIAYGELRLTGATGYAMTLYYLPYFAFGSLLARHRAAIRAWIGGLSGGARLGLWVGCYILLKFRWLAPAPAVLDDLVNGAGAALLIALVISSATAQAWLMRGPLPWFGKVSFSLYLVHVPVILLMVELMPAVVPLPVTLLAAALLSLGLAQVMFRTVELPCIQLSRRIAKALARPVQPAGLRTESATS</sequence>
<feature type="transmembrane region" description="Helical" evidence="1">
    <location>
        <begin position="203"/>
        <end position="221"/>
    </location>
</feature>
<dbReference type="InterPro" id="IPR002656">
    <property type="entry name" value="Acyl_transf_3_dom"/>
</dbReference>
<reference evidence="3 4" key="1">
    <citation type="submission" date="2020-03" db="EMBL/GenBank/DDBJ databases">
        <title>Roseomonas selenitidurans sp. nov. isolated from soil.</title>
        <authorList>
            <person name="Liu H."/>
        </authorList>
    </citation>
    <scope>NUCLEOTIDE SEQUENCE [LARGE SCALE GENOMIC DNA]</scope>
    <source>
        <strain evidence="3 4">JCM 15073</strain>
    </source>
</reference>
<feature type="transmembrane region" description="Helical" evidence="1">
    <location>
        <begin position="228"/>
        <end position="249"/>
    </location>
</feature>
<keyword evidence="3" id="KW-0012">Acyltransferase</keyword>
<protein>
    <submittedName>
        <fullName evidence="3">Acyltransferase</fullName>
    </submittedName>
</protein>
<accession>A0ABX1F5B2</accession>
<dbReference type="PANTHER" id="PTHR23028">
    <property type="entry name" value="ACETYLTRANSFERASE"/>
    <property type="match status" value="1"/>
</dbReference>
<evidence type="ECO:0000313" key="4">
    <source>
        <dbReference type="Proteomes" id="UP000765160"/>
    </source>
</evidence>
<dbReference type="Proteomes" id="UP000765160">
    <property type="component" value="Unassembled WGS sequence"/>
</dbReference>
<organism evidence="3 4">
    <name type="scientific">Falsiroseomonas frigidaquae</name>
    <dbReference type="NCBI Taxonomy" id="487318"/>
    <lineage>
        <taxon>Bacteria</taxon>
        <taxon>Pseudomonadati</taxon>
        <taxon>Pseudomonadota</taxon>
        <taxon>Alphaproteobacteria</taxon>
        <taxon>Acetobacterales</taxon>
        <taxon>Roseomonadaceae</taxon>
        <taxon>Falsiroseomonas</taxon>
    </lineage>
</organism>
<evidence type="ECO:0000259" key="2">
    <source>
        <dbReference type="Pfam" id="PF01757"/>
    </source>
</evidence>
<keyword evidence="1" id="KW-1133">Transmembrane helix</keyword>
<dbReference type="InterPro" id="IPR050879">
    <property type="entry name" value="Acyltransferase_3"/>
</dbReference>
<comment type="caution">
    <text evidence="3">The sequence shown here is derived from an EMBL/GenBank/DDBJ whole genome shotgun (WGS) entry which is preliminary data.</text>
</comment>
<dbReference type="PANTHER" id="PTHR23028:SF134">
    <property type="entry name" value="PUTATIVE (AFU_ORTHOLOGUE AFUA_4G08520)-RELATED"/>
    <property type="match status" value="1"/>
</dbReference>
<dbReference type="Pfam" id="PF01757">
    <property type="entry name" value="Acyl_transf_3"/>
    <property type="match status" value="1"/>
</dbReference>
<feature type="transmembrane region" description="Helical" evidence="1">
    <location>
        <begin position="168"/>
        <end position="191"/>
    </location>
</feature>
<feature type="transmembrane region" description="Helical" evidence="1">
    <location>
        <begin position="300"/>
        <end position="321"/>
    </location>
</feature>
<feature type="transmembrane region" description="Helical" evidence="1">
    <location>
        <begin position="327"/>
        <end position="345"/>
    </location>
</feature>
<keyword evidence="1" id="KW-0812">Transmembrane</keyword>
<feature type="transmembrane region" description="Helical" evidence="1">
    <location>
        <begin position="96"/>
        <end position="114"/>
    </location>
</feature>
<feature type="transmembrane region" description="Helical" evidence="1">
    <location>
        <begin position="269"/>
        <end position="288"/>
    </location>
</feature>
<feature type="domain" description="Acyltransferase 3" evidence="2">
    <location>
        <begin position="1"/>
        <end position="341"/>
    </location>
</feature>
<name>A0ABX1F5B2_9PROT</name>
<feature type="transmembrane region" description="Helical" evidence="1">
    <location>
        <begin position="6"/>
        <end position="25"/>
    </location>
</feature>
<dbReference type="EMBL" id="JAAVTX010000006">
    <property type="protein sequence ID" value="NKE47520.1"/>
    <property type="molecule type" value="Genomic_DNA"/>
</dbReference>
<keyword evidence="1" id="KW-0472">Membrane</keyword>
<proteinExistence type="predicted"/>
<gene>
    <name evidence="3" type="ORF">HB662_22265</name>
</gene>
<keyword evidence="3" id="KW-0808">Transferase</keyword>
<feature type="transmembrane region" description="Helical" evidence="1">
    <location>
        <begin position="57"/>
        <end position="75"/>
    </location>
</feature>
<keyword evidence="4" id="KW-1185">Reference proteome</keyword>
<feature type="transmembrane region" description="Helical" evidence="1">
    <location>
        <begin position="32"/>
        <end position="51"/>
    </location>
</feature>
<evidence type="ECO:0000256" key="1">
    <source>
        <dbReference type="SAM" id="Phobius"/>
    </source>
</evidence>
<evidence type="ECO:0000313" key="3">
    <source>
        <dbReference type="EMBL" id="NKE47520.1"/>
    </source>
</evidence>
<dbReference type="GO" id="GO:0016746">
    <property type="term" value="F:acyltransferase activity"/>
    <property type="evidence" value="ECO:0007669"/>
    <property type="project" value="UniProtKB-KW"/>
</dbReference>